<dbReference type="OrthoDB" id="309528at2759"/>
<reference evidence="3" key="1">
    <citation type="submission" date="2017-03" db="EMBL/GenBank/DDBJ databases">
        <title>Phytopthora megakarya and P. palmivora, two closely related causual agents of cacao black pod achieved similar genome size and gene model numbers by different mechanisms.</title>
        <authorList>
            <person name="Ali S."/>
            <person name="Shao J."/>
            <person name="Larry D.J."/>
            <person name="Kronmiller B."/>
            <person name="Shen D."/>
            <person name="Strem M.D."/>
            <person name="Melnick R.L."/>
            <person name="Guiltinan M.J."/>
            <person name="Tyler B.M."/>
            <person name="Meinhardt L.W."/>
            <person name="Bailey B.A."/>
        </authorList>
    </citation>
    <scope>NUCLEOTIDE SEQUENCE [LARGE SCALE GENOMIC DNA]</scope>
    <source>
        <strain evidence="3">zdho120</strain>
    </source>
</reference>
<proteinExistence type="predicted"/>
<name>A0A225UED1_9STRA</name>
<dbReference type="PROSITE" id="PS50013">
    <property type="entry name" value="CHROMO_2"/>
    <property type="match status" value="1"/>
</dbReference>
<dbReference type="InterPro" id="IPR000953">
    <property type="entry name" value="Chromo/chromo_shadow_dom"/>
</dbReference>
<feature type="non-terminal residue" evidence="2">
    <location>
        <position position="1"/>
    </location>
</feature>
<dbReference type="AlphaFoldDB" id="A0A225UED1"/>
<sequence>MQEEFSLKQAKLHTNILLIPLHHKYLVKWKGYDDLEWIPVTQLNCGSLLHEFNKGTRAQACFQAMQAGDDHPRV</sequence>
<organism evidence="2 3">
    <name type="scientific">Phytophthora megakarya</name>
    <dbReference type="NCBI Taxonomy" id="4795"/>
    <lineage>
        <taxon>Eukaryota</taxon>
        <taxon>Sar</taxon>
        <taxon>Stramenopiles</taxon>
        <taxon>Oomycota</taxon>
        <taxon>Peronosporomycetes</taxon>
        <taxon>Peronosporales</taxon>
        <taxon>Peronosporaceae</taxon>
        <taxon>Phytophthora</taxon>
    </lineage>
</organism>
<keyword evidence="3" id="KW-1185">Reference proteome</keyword>
<protein>
    <recommendedName>
        <fullName evidence="1">Chromo domain-containing protein</fullName>
    </recommendedName>
</protein>
<evidence type="ECO:0000259" key="1">
    <source>
        <dbReference type="PROSITE" id="PS50013"/>
    </source>
</evidence>
<evidence type="ECO:0000313" key="2">
    <source>
        <dbReference type="EMBL" id="OWY91368.1"/>
    </source>
</evidence>
<evidence type="ECO:0000313" key="3">
    <source>
        <dbReference type="Proteomes" id="UP000198211"/>
    </source>
</evidence>
<feature type="domain" description="Chromo" evidence="1">
    <location>
        <begin position="1"/>
        <end position="54"/>
    </location>
</feature>
<gene>
    <name evidence="2" type="ORF">PHMEG_00040080</name>
</gene>
<dbReference type="InterPro" id="IPR016197">
    <property type="entry name" value="Chromo-like_dom_sf"/>
</dbReference>
<dbReference type="SUPFAM" id="SSF54160">
    <property type="entry name" value="Chromo domain-like"/>
    <property type="match status" value="1"/>
</dbReference>
<dbReference type="Proteomes" id="UP000198211">
    <property type="component" value="Unassembled WGS sequence"/>
</dbReference>
<comment type="caution">
    <text evidence="2">The sequence shown here is derived from an EMBL/GenBank/DDBJ whole genome shotgun (WGS) entry which is preliminary data.</text>
</comment>
<dbReference type="EMBL" id="NBNE01020408">
    <property type="protein sequence ID" value="OWY91368.1"/>
    <property type="molecule type" value="Genomic_DNA"/>
</dbReference>
<accession>A0A225UED1</accession>
<dbReference type="Gene3D" id="2.40.50.40">
    <property type="match status" value="1"/>
</dbReference>